<protein>
    <submittedName>
        <fullName evidence="1">DUF4127 family protein</fullName>
    </submittedName>
</protein>
<keyword evidence="2" id="KW-1185">Reference proteome</keyword>
<dbReference type="Pfam" id="PF13552">
    <property type="entry name" value="DUF4127"/>
    <property type="match status" value="1"/>
</dbReference>
<dbReference type="InterPro" id="IPR025394">
    <property type="entry name" value="DUF4127"/>
</dbReference>
<dbReference type="RefSeq" id="WP_215625787.1">
    <property type="nucleotide sequence ID" value="NZ_CP067089.2"/>
</dbReference>
<gene>
    <name evidence="1" type="ORF">JFL75_16310</name>
</gene>
<evidence type="ECO:0000313" key="1">
    <source>
        <dbReference type="EMBL" id="QQO08481.1"/>
    </source>
</evidence>
<reference evidence="1" key="1">
    <citation type="submission" date="2021-01" db="EMBL/GenBank/DDBJ databases">
        <title>Description of Breznakiella homolactica.</title>
        <authorList>
            <person name="Song Y."/>
            <person name="Brune A."/>
        </authorList>
    </citation>
    <scope>NUCLEOTIDE SEQUENCE</scope>
    <source>
        <strain evidence="1">RmG30</strain>
    </source>
</reference>
<dbReference type="AlphaFoldDB" id="A0A7T8B9N2"/>
<dbReference type="KEGG" id="bhc:JFL75_16310"/>
<sequence length="517" mass="57336">MNPRIVYLPLDERPCNYDYPQTVARIGGAEITVPPMEIMGNYKIPADTEALWEWLLRESRSASHAVVSMDLLCYGGIVPSRLHHSTAEECARRANRLGELKGQNPGLRVYAFQLITRAPARNGSGEEPDYYEHHGYDIFRYGVISDKENSGAAAPSELSEKEDILRRVPGNFLEDFLARREINFLTNTGTIDLASRGIIDHLVIPLDDCAEYGFAPAERRRLALKAAELVMLSKISMYPGADEMGCTLIARALCDTANVSPKFWVEYSSNTGKLTIPPYEDRTIGETVPHHIRTAGASSAKHPGEADIALMVNPPTAFSNRIKFELDRRKLYMEPERNLPAFMDRIKDFLAAGSVCAVADCAVPDGADQCLMVFLKEQNLLGAIHGYSGWNTSSNAMGTAVAHAAAVCIARKQGSFTGAVQELSDKFRFSRYIEDWGYMTQVRQDIIDLINTGDFGPSVTVRDLDGKGAAIAEEATRRLRAFAGENFAAVPWDISAEMPWNRMFEIRLTLTRTDGPR</sequence>
<name>A0A7T8B9N2_9SPIR</name>
<organism evidence="1 2">
    <name type="scientific">Breznakiella homolactica</name>
    <dbReference type="NCBI Taxonomy" id="2798577"/>
    <lineage>
        <taxon>Bacteria</taxon>
        <taxon>Pseudomonadati</taxon>
        <taxon>Spirochaetota</taxon>
        <taxon>Spirochaetia</taxon>
        <taxon>Spirochaetales</taxon>
        <taxon>Breznakiellaceae</taxon>
        <taxon>Breznakiella</taxon>
    </lineage>
</organism>
<dbReference type="EMBL" id="CP067089">
    <property type="protein sequence ID" value="QQO08481.1"/>
    <property type="molecule type" value="Genomic_DNA"/>
</dbReference>
<proteinExistence type="predicted"/>
<accession>A0A7T8B9N2</accession>
<evidence type="ECO:0000313" key="2">
    <source>
        <dbReference type="Proteomes" id="UP000595917"/>
    </source>
</evidence>
<dbReference type="Proteomes" id="UP000595917">
    <property type="component" value="Chromosome"/>
</dbReference>